<proteinExistence type="inferred from homology"/>
<evidence type="ECO:0000313" key="10">
    <source>
        <dbReference type="EMBL" id="TSQ24008.1"/>
    </source>
</evidence>
<feature type="region of interest" description="Disordered" evidence="8">
    <location>
        <begin position="78"/>
        <end position="107"/>
    </location>
</feature>
<keyword evidence="5" id="KW-0479">Metal-binding</keyword>
<comment type="subcellular location">
    <subcellularLocation>
        <location evidence="2">Nucleus</location>
    </subcellularLocation>
</comment>
<evidence type="ECO:0000256" key="7">
    <source>
        <dbReference type="ARBA" id="ARBA00023242"/>
    </source>
</evidence>
<keyword evidence="7" id="KW-0539">Nucleus</keyword>
<keyword evidence="6" id="KW-0378">Hydrolase</keyword>
<evidence type="ECO:0000256" key="8">
    <source>
        <dbReference type="SAM" id="MobiDB-lite"/>
    </source>
</evidence>
<feature type="compositionally biased region" description="Polar residues" evidence="8">
    <location>
        <begin position="85"/>
        <end position="107"/>
    </location>
</feature>
<dbReference type="Proteomes" id="UP000319801">
    <property type="component" value="Unassembled WGS sequence"/>
</dbReference>
<comment type="caution">
    <text evidence="10">The sequence shown here is derived from an EMBL/GenBank/DDBJ whole genome shotgun (WGS) entry which is preliminary data.</text>
</comment>
<dbReference type="GO" id="GO:0005634">
    <property type="term" value="C:nucleus"/>
    <property type="evidence" value="ECO:0007669"/>
    <property type="project" value="UniProtKB-SubCell"/>
</dbReference>
<evidence type="ECO:0000256" key="4">
    <source>
        <dbReference type="ARBA" id="ARBA00022722"/>
    </source>
</evidence>
<dbReference type="InterPro" id="IPR045249">
    <property type="entry name" value="HARBI1-like"/>
</dbReference>
<dbReference type="AlphaFoldDB" id="A0A556UZN6"/>
<reference evidence="10 11" key="1">
    <citation type="journal article" date="2019" name="Genome Biol. Evol.">
        <title>Whole-Genome Sequencing of the Giant Devil Catfish, Bagarius yarrelli.</title>
        <authorList>
            <person name="Jiang W."/>
            <person name="Lv Y."/>
            <person name="Cheng L."/>
            <person name="Yang K."/>
            <person name="Chao B."/>
            <person name="Wang X."/>
            <person name="Li Y."/>
            <person name="Pan X."/>
            <person name="You X."/>
            <person name="Zhang Y."/>
            <person name="Yang J."/>
            <person name="Li J."/>
            <person name="Zhang X."/>
            <person name="Liu S."/>
            <person name="Sun C."/>
            <person name="Yang J."/>
            <person name="Shi Q."/>
        </authorList>
    </citation>
    <scope>NUCLEOTIDE SEQUENCE [LARGE SCALE GENOMIC DNA]</scope>
    <source>
        <strain evidence="10">JWS20170419001</strain>
        <tissue evidence="10">Muscle</tissue>
    </source>
</reference>
<feature type="domain" description="DDE Tnp4" evidence="9">
    <location>
        <begin position="264"/>
        <end position="390"/>
    </location>
</feature>
<protein>
    <submittedName>
        <fullName evidence="10">Putative nuclease HARBI1</fullName>
    </submittedName>
</protein>
<dbReference type="PANTHER" id="PTHR22930:SF255">
    <property type="entry name" value="ELONGIN B"/>
    <property type="match status" value="1"/>
</dbReference>
<dbReference type="GO" id="GO:0046872">
    <property type="term" value="F:metal ion binding"/>
    <property type="evidence" value="ECO:0007669"/>
    <property type="project" value="UniProtKB-KW"/>
</dbReference>
<organism evidence="10 11">
    <name type="scientific">Bagarius yarrelli</name>
    <name type="common">Goonch</name>
    <name type="synonym">Bagrus yarrelli</name>
    <dbReference type="NCBI Taxonomy" id="175774"/>
    <lineage>
        <taxon>Eukaryota</taxon>
        <taxon>Metazoa</taxon>
        <taxon>Chordata</taxon>
        <taxon>Craniata</taxon>
        <taxon>Vertebrata</taxon>
        <taxon>Euteleostomi</taxon>
        <taxon>Actinopterygii</taxon>
        <taxon>Neopterygii</taxon>
        <taxon>Teleostei</taxon>
        <taxon>Ostariophysi</taxon>
        <taxon>Siluriformes</taxon>
        <taxon>Sisoridae</taxon>
        <taxon>Sisorinae</taxon>
        <taxon>Bagarius</taxon>
    </lineage>
</organism>
<comment type="cofactor">
    <cofactor evidence="1">
        <name>a divalent metal cation</name>
        <dbReference type="ChEBI" id="CHEBI:60240"/>
    </cofactor>
</comment>
<accession>A0A556UZN6</accession>
<evidence type="ECO:0000256" key="2">
    <source>
        <dbReference type="ARBA" id="ARBA00004123"/>
    </source>
</evidence>
<evidence type="ECO:0000259" key="9">
    <source>
        <dbReference type="Pfam" id="PF13359"/>
    </source>
</evidence>
<dbReference type="PANTHER" id="PTHR22930">
    <property type="match status" value="1"/>
</dbReference>
<keyword evidence="11" id="KW-1185">Reference proteome</keyword>
<name>A0A556UZN6_BAGYA</name>
<evidence type="ECO:0000256" key="3">
    <source>
        <dbReference type="ARBA" id="ARBA00006958"/>
    </source>
</evidence>
<gene>
    <name evidence="10" type="ORF">Baya_11575</name>
</gene>
<evidence type="ECO:0000256" key="5">
    <source>
        <dbReference type="ARBA" id="ARBA00022723"/>
    </source>
</evidence>
<sequence length="456" mass="51638">MDLRIRRRDLRLRLQWDSPSSSAVDGSREVVVAASAGRLIMDMMQTEWEPLSDREMEQRLDRAVEDILEAELISSMEGCGESEGRSQSGFPQFSQQNETISHTENSHMSNPVASFRRQVEGELTSGEQHVTEIEENPRVQGRACLSLSHTVSLSLTLLSSRLSYRSLSSRFHLEKGNLHRIFFSFCHRVNALQSQIIRWPTGEEASALLLHFSSRLGQDEKLQQKDLPKVLGVLGHTRIPIRLRPAKHDCESGAPPAKRLRKRYHPDSWVNLELVCDAEGRFIHCSVSPASHRKQGETLMQRLAQNPSLLPPGICLLAGAGYPLTPHILTPFRHTQNLQENLYNRVLETHLRRLEQATADLKERFRRLHCLDMGRTERAGAAVLTCCILHTALLSAGYTTTGQIENHTEVEEEEEEEGLREEAGVRLRETVCNLLYEALKTGNRKEDGEHGHCEET</sequence>
<dbReference type="OrthoDB" id="2668416at2759"/>
<dbReference type="GO" id="GO:0016787">
    <property type="term" value="F:hydrolase activity"/>
    <property type="evidence" value="ECO:0007669"/>
    <property type="project" value="UniProtKB-KW"/>
</dbReference>
<comment type="similarity">
    <text evidence="3">Belongs to the HARBI1 family.</text>
</comment>
<evidence type="ECO:0000256" key="6">
    <source>
        <dbReference type="ARBA" id="ARBA00022801"/>
    </source>
</evidence>
<dbReference type="EMBL" id="VCAZ01000083">
    <property type="protein sequence ID" value="TSQ24008.1"/>
    <property type="molecule type" value="Genomic_DNA"/>
</dbReference>
<evidence type="ECO:0000256" key="1">
    <source>
        <dbReference type="ARBA" id="ARBA00001968"/>
    </source>
</evidence>
<keyword evidence="4" id="KW-0540">Nuclease</keyword>
<dbReference type="InterPro" id="IPR027806">
    <property type="entry name" value="HARBI1_dom"/>
</dbReference>
<dbReference type="Pfam" id="PF13359">
    <property type="entry name" value="DDE_Tnp_4"/>
    <property type="match status" value="1"/>
</dbReference>
<evidence type="ECO:0000313" key="11">
    <source>
        <dbReference type="Proteomes" id="UP000319801"/>
    </source>
</evidence>
<dbReference type="GO" id="GO:0004518">
    <property type="term" value="F:nuclease activity"/>
    <property type="evidence" value="ECO:0007669"/>
    <property type="project" value="UniProtKB-KW"/>
</dbReference>